<name>A0ABM9AI20_9GAMM</name>
<protein>
    <recommendedName>
        <fullName evidence="2">Fumarylacetoacetase-like C-terminal domain-containing protein</fullName>
    </recommendedName>
</protein>
<evidence type="ECO:0000313" key="4">
    <source>
        <dbReference type="Proteomes" id="UP000838100"/>
    </source>
</evidence>
<evidence type="ECO:0000313" key="3">
    <source>
        <dbReference type="EMBL" id="CAH0992876.1"/>
    </source>
</evidence>
<dbReference type="Pfam" id="PF01557">
    <property type="entry name" value="FAA_hydrolase"/>
    <property type="match status" value="1"/>
</dbReference>
<dbReference type="Proteomes" id="UP000838100">
    <property type="component" value="Unassembled WGS sequence"/>
</dbReference>
<dbReference type="PANTHER" id="PTHR11820">
    <property type="entry name" value="ACYLPYRUVASE"/>
    <property type="match status" value="1"/>
</dbReference>
<gene>
    <name evidence="3" type="primary">ycgM</name>
    <name evidence="3" type="ORF">SIN8267_03014</name>
</gene>
<dbReference type="EMBL" id="CAKLPX010000004">
    <property type="protein sequence ID" value="CAH0992876.1"/>
    <property type="molecule type" value="Genomic_DNA"/>
</dbReference>
<dbReference type="InterPro" id="IPR011234">
    <property type="entry name" value="Fumarylacetoacetase-like_C"/>
</dbReference>
<sequence length="221" mass="23989">MSDYQHRLVSGEPIDLPVGKVVCVGRNYLDHIRELNNDIPEAPLLFIKPETAVVAVDQPIVIPADRGEVHHELEIALLIGQRLTRADSEQAMAAVTAVGLGLDLTLRDVQSALKKKGQPWEIAKAFDGACPLTSFVPVAEFADLQKLQFSLHKNGRLQQDGLAAMMMHKIADLLAVMSQSFTLMPGDVVLTGTPAGVSALTSGDQLQLSLEERYQWSVSVA</sequence>
<accession>A0ABM9AI20</accession>
<proteinExistence type="predicted"/>
<dbReference type="PANTHER" id="PTHR11820:SF7">
    <property type="entry name" value="ACYLPYRUVASE FAHD1, MITOCHONDRIAL"/>
    <property type="match status" value="1"/>
</dbReference>
<keyword evidence="4" id="KW-1185">Reference proteome</keyword>
<evidence type="ECO:0000259" key="2">
    <source>
        <dbReference type="Pfam" id="PF01557"/>
    </source>
</evidence>
<dbReference type="InterPro" id="IPR036663">
    <property type="entry name" value="Fumarylacetoacetase_C_sf"/>
</dbReference>
<keyword evidence="1" id="KW-0479">Metal-binding</keyword>
<comment type="caution">
    <text evidence="3">The sequence shown here is derived from an EMBL/GenBank/DDBJ whole genome shotgun (WGS) entry which is preliminary data.</text>
</comment>
<dbReference type="SUPFAM" id="SSF56529">
    <property type="entry name" value="FAH"/>
    <property type="match status" value="1"/>
</dbReference>
<reference evidence="3" key="1">
    <citation type="submission" date="2021-12" db="EMBL/GenBank/DDBJ databases">
        <authorList>
            <person name="Rodrigo-Torres L."/>
            <person name="Arahal R. D."/>
            <person name="Lucena T."/>
        </authorList>
    </citation>
    <scope>NUCLEOTIDE SEQUENCE</scope>
    <source>
        <strain evidence="3">CECT 8267</strain>
    </source>
</reference>
<dbReference type="NCBIfam" id="NF007967">
    <property type="entry name" value="PRK10691.1"/>
    <property type="match status" value="1"/>
</dbReference>
<dbReference type="RefSeq" id="WP_237445563.1">
    <property type="nucleotide sequence ID" value="NZ_CAKLPX010000004.1"/>
</dbReference>
<feature type="domain" description="Fumarylacetoacetase-like C-terminal" evidence="2">
    <location>
        <begin position="20"/>
        <end position="211"/>
    </location>
</feature>
<evidence type="ECO:0000256" key="1">
    <source>
        <dbReference type="ARBA" id="ARBA00022723"/>
    </source>
</evidence>
<dbReference type="Gene3D" id="3.90.850.10">
    <property type="entry name" value="Fumarylacetoacetase-like, C-terminal domain"/>
    <property type="match status" value="1"/>
</dbReference>
<organism evidence="3 4">
    <name type="scientific">Sinobacterium norvegicum</name>
    <dbReference type="NCBI Taxonomy" id="1641715"/>
    <lineage>
        <taxon>Bacteria</taxon>
        <taxon>Pseudomonadati</taxon>
        <taxon>Pseudomonadota</taxon>
        <taxon>Gammaproteobacteria</taxon>
        <taxon>Cellvibrionales</taxon>
        <taxon>Spongiibacteraceae</taxon>
        <taxon>Sinobacterium</taxon>
    </lineage>
</organism>